<dbReference type="EMBL" id="CDHN01000002">
    <property type="protein sequence ID" value="CEJ83870.1"/>
    <property type="molecule type" value="Genomic_DNA"/>
</dbReference>
<evidence type="ECO:0000256" key="5">
    <source>
        <dbReference type="SAM" id="MobiDB-lite"/>
    </source>
</evidence>
<dbReference type="Pfam" id="PF07690">
    <property type="entry name" value="MFS_1"/>
    <property type="match status" value="1"/>
</dbReference>
<feature type="transmembrane region" description="Helical" evidence="6">
    <location>
        <begin position="324"/>
        <end position="342"/>
    </location>
</feature>
<name>A0A0A1SS63_9HYPO</name>
<feature type="transmembrane region" description="Helical" evidence="6">
    <location>
        <begin position="412"/>
        <end position="431"/>
    </location>
</feature>
<feature type="transmembrane region" description="Helical" evidence="6">
    <location>
        <begin position="291"/>
        <end position="312"/>
    </location>
</feature>
<feature type="transmembrane region" description="Helical" evidence="6">
    <location>
        <begin position="45"/>
        <end position="70"/>
    </location>
</feature>
<reference evidence="8 9" key="1">
    <citation type="journal article" date="2015" name="Genome Announc.">
        <title>Draft Genome Sequence and Gene Annotation of the Entomopathogenic Fungus Verticillium hemipterigenum.</title>
        <authorList>
            <person name="Horn F."/>
            <person name="Habel A."/>
            <person name="Scharf D.H."/>
            <person name="Dworschak J."/>
            <person name="Brakhage A.A."/>
            <person name="Guthke R."/>
            <person name="Hertweck C."/>
            <person name="Linde J."/>
        </authorList>
    </citation>
    <scope>NUCLEOTIDE SEQUENCE [LARGE SCALE GENOMIC DNA]</scope>
</reference>
<dbReference type="GO" id="GO:0022857">
    <property type="term" value="F:transmembrane transporter activity"/>
    <property type="evidence" value="ECO:0007669"/>
    <property type="project" value="InterPro"/>
</dbReference>
<keyword evidence="9" id="KW-1185">Reference proteome</keyword>
<dbReference type="InterPro" id="IPR051788">
    <property type="entry name" value="MFS_Transporter"/>
</dbReference>
<dbReference type="InterPro" id="IPR020846">
    <property type="entry name" value="MFS_dom"/>
</dbReference>
<feature type="transmembrane region" description="Helical" evidence="6">
    <location>
        <begin position="168"/>
        <end position="188"/>
    </location>
</feature>
<evidence type="ECO:0000256" key="3">
    <source>
        <dbReference type="ARBA" id="ARBA00022989"/>
    </source>
</evidence>
<feature type="transmembrane region" description="Helical" evidence="6">
    <location>
        <begin position="130"/>
        <end position="147"/>
    </location>
</feature>
<evidence type="ECO:0000256" key="4">
    <source>
        <dbReference type="ARBA" id="ARBA00023136"/>
    </source>
</evidence>
<proteinExistence type="predicted"/>
<feature type="transmembrane region" description="Helical" evidence="6">
    <location>
        <begin position="104"/>
        <end position="124"/>
    </location>
</feature>
<evidence type="ECO:0000256" key="1">
    <source>
        <dbReference type="ARBA" id="ARBA00004141"/>
    </source>
</evidence>
<dbReference type="SUPFAM" id="SSF103473">
    <property type="entry name" value="MFS general substrate transporter"/>
    <property type="match status" value="1"/>
</dbReference>
<dbReference type="AlphaFoldDB" id="A0A0A1SS63"/>
<gene>
    <name evidence="8" type="ORF">VHEMI03286</name>
</gene>
<feature type="transmembrane region" description="Helical" evidence="6">
    <location>
        <begin position="258"/>
        <end position="279"/>
    </location>
</feature>
<accession>A0A0A1SS63</accession>
<organism evidence="8 9">
    <name type="scientific">[Torrubiella] hemipterigena</name>
    <dbReference type="NCBI Taxonomy" id="1531966"/>
    <lineage>
        <taxon>Eukaryota</taxon>
        <taxon>Fungi</taxon>
        <taxon>Dikarya</taxon>
        <taxon>Ascomycota</taxon>
        <taxon>Pezizomycotina</taxon>
        <taxon>Sordariomycetes</taxon>
        <taxon>Hypocreomycetidae</taxon>
        <taxon>Hypocreales</taxon>
        <taxon>Clavicipitaceae</taxon>
        <taxon>Clavicipitaceae incertae sedis</taxon>
        <taxon>'Torrubiella' clade</taxon>
    </lineage>
</organism>
<keyword evidence="2 6" id="KW-0812">Transmembrane</keyword>
<feature type="transmembrane region" description="Helical" evidence="6">
    <location>
        <begin position="76"/>
        <end position="97"/>
    </location>
</feature>
<dbReference type="Proteomes" id="UP000039046">
    <property type="component" value="Unassembled WGS sequence"/>
</dbReference>
<protein>
    <recommendedName>
        <fullName evidence="7">Major facilitator superfamily (MFS) profile domain-containing protein</fullName>
    </recommendedName>
</protein>
<dbReference type="PANTHER" id="PTHR23514">
    <property type="entry name" value="BYPASS OF STOP CODON PROTEIN 6"/>
    <property type="match status" value="1"/>
</dbReference>
<dbReference type="PANTHER" id="PTHR23514:SF16">
    <property type="entry name" value="TRANSPORTER, PUTATIVE (AFU_ORTHOLOGUE AFUA_2G17270)-RELATED"/>
    <property type="match status" value="1"/>
</dbReference>
<dbReference type="HOGENOM" id="CLU_021993_3_1_1"/>
<feature type="transmembrane region" description="Helical" evidence="6">
    <location>
        <begin position="200"/>
        <end position="221"/>
    </location>
</feature>
<dbReference type="Gene3D" id="1.20.1250.20">
    <property type="entry name" value="MFS general substrate transporter like domains"/>
    <property type="match status" value="2"/>
</dbReference>
<sequence>MATMTEAVAVEQYELHSLPSPQTGPPSETPSETPLDNRKAPISKLLSAGFSFFVAGVNDGSIGALLPYIIRQHNVSRAIVSAIYAANFFGWFASALVNTHLVQSLHLGVLLALGAGLQVLAHVLRSWNPPFPLFVVTFFLASLGQAFQDTHGNTFVAGCGSKPHRWLAFIHAMYMAGCLIGPFVSTAVASTGTDETPRWFLFYVFPLGLGVINLVWCMFAFRDSLKFKTRVPKSAEGEEGDGDNAGEIVRATLATPSVWLLSAFFFFYLGAVLTASGWVVEYLVDVRHGDLAKMGYVPAGFNGGCLLGRLLLAEPTHRFGPRKMVFGYIISALGLQLIFWLVPNIIAASIAVSLVGFFTGPLFATGISLGSKLFPQKIQSNALALVFVFAQMGGSLFPIITGIISSNVGVQVLQPILVGLLAATAVAWLCVPREKKVNGGELHAD</sequence>
<evidence type="ECO:0000259" key="7">
    <source>
        <dbReference type="PROSITE" id="PS50850"/>
    </source>
</evidence>
<dbReference type="FunFam" id="1.20.1250.20:FF:000286">
    <property type="entry name" value="MFS efflux transporter"/>
    <property type="match status" value="1"/>
</dbReference>
<dbReference type="OrthoDB" id="413079at2759"/>
<keyword evidence="4 6" id="KW-0472">Membrane</keyword>
<dbReference type="PROSITE" id="PS50850">
    <property type="entry name" value="MFS"/>
    <property type="match status" value="1"/>
</dbReference>
<evidence type="ECO:0000256" key="2">
    <source>
        <dbReference type="ARBA" id="ARBA00022692"/>
    </source>
</evidence>
<evidence type="ECO:0000256" key="6">
    <source>
        <dbReference type="SAM" id="Phobius"/>
    </source>
</evidence>
<feature type="region of interest" description="Disordered" evidence="5">
    <location>
        <begin position="15"/>
        <end position="37"/>
    </location>
</feature>
<comment type="subcellular location">
    <subcellularLocation>
        <location evidence="1">Membrane</location>
        <topology evidence="1">Multi-pass membrane protein</topology>
    </subcellularLocation>
</comment>
<evidence type="ECO:0000313" key="9">
    <source>
        <dbReference type="Proteomes" id="UP000039046"/>
    </source>
</evidence>
<dbReference type="InterPro" id="IPR036259">
    <property type="entry name" value="MFS_trans_sf"/>
</dbReference>
<dbReference type="InterPro" id="IPR011701">
    <property type="entry name" value="MFS"/>
</dbReference>
<evidence type="ECO:0000313" key="8">
    <source>
        <dbReference type="EMBL" id="CEJ83870.1"/>
    </source>
</evidence>
<feature type="transmembrane region" description="Helical" evidence="6">
    <location>
        <begin position="348"/>
        <end position="370"/>
    </location>
</feature>
<feature type="domain" description="Major facilitator superfamily (MFS) profile" evidence="7">
    <location>
        <begin position="44"/>
        <end position="435"/>
    </location>
</feature>
<dbReference type="GO" id="GO:0016020">
    <property type="term" value="C:membrane"/>
    <property type="evidence" value="ECO:0007669"/>
    <property type="project" value="UniProtKB-SubCell"/>
</dbReference>
<keyword evidence="3 6" id="KW-1133">Transmembrane helix</keyword>
<feature type="transmembrane region" description="Helical" evidence="6">
    <location>
        <begin position="382"/>
        <end position="406"/>
    </location>
</feature>